<protein>
    <submittedName>
        <fullName evidence="1">Uncharacterized protein</fullName>
    </submittedName>
</protein>
<accession>A0A640KJB1</accession>
<name>A0A640KJB1_LEITA</name>
<gene>
    <name evidence="1" type="ORF">LtaPh_2501700</name>
</gene>
<organism evidence="1 2">
    <name type="scientific">Leishmania tarentolae</name>
    <name type="common">Sauroleishmania tarentolae</name>
    <dbReference type="NCBI Taxonomy" id="5689"/>
    <lineage>
        <taxon>Eukaryota</taxon>
        <taxon>Discoba</taxon>
        <taxon>Euglenozoa</taxon>
        <taxon>Kinetoplastea</taxon>
        <taxon>Metakinetoplastina</taxon>
        <taxon>Trypanosomatida</taxon>
        <taxon>Trypanosomatidae</taxon>
        <taxon>Leishmaniinae</taxon>
        <taxon>Leishmania</taxon>
        <taxon>lizard Leishmania</taxon>
    </lineage>
</organism>
<proteinExistence type="predicted"/>
<reference evidence="1" key="1">
    <citation type="submission" date="2019-11" db="EMBL/GenBank/DDBJ databases">
        <title>Leishmania tarentolae CDS.</title>
        <authorList>
            <person name="Goto Y."/>
            <person name="Yamagishi J."/>
        </authorList>
    </citation>
    <scope>NUCLEOTIDE SEQUENCE [LARGE SCALE GENOMIC DNA]</scope>
    <source>
        <strain evidence="1">Parrot Tar II</strain>
    </source>
</reference>
<dbReference type="AlphaFoldDB" id="A0A640KJB1"/>
<comment type="caution">
    <text evidence="1">The sequence shown here is derived from an EMBL/GenBank/DDBJ whole genome shotgun (WGS) entry which is preliminary data.</text>
</comment>
<evidence type="ECO:0000313" key="2">
    <source>
        <dbReference type="Proteomes" id="UP000419144"/>
    </source>
</evidence>
<dbReference type="EMBL" id="BLBS01000034">
    <property type="protein sequence ID" value="GET89105.1"/>
    <property type="molecule type" value="Genomic_DNA"/>
</dbReference>
<dbReference type="OrthoDB" id="273432at2759"/>
<evidence type="ECO:0000313" key="1">
    <source>
        <dbReference type="EMBL" id="GET89105.1"/>
    </source>
</evidence>
<sequence>MDSTDASTTVAWALTADPAEGVPALESLAREYAWLNEVPLDDLLTHGGSHQGELTGARELMSSLLSVAMPCSSPAQLSLYVILTARVYMALFLDTVERKRRLQHSEKSDTSACVHEDSLLARVHVTMQAWTRDLVPALVRSVLPQLHLRDAEPTTVRVSSPIDCTAKVPALGFAAEAKSTFTEQQRDLLKALNTYRVREELVRLVIALYRTTGDHDDAAAALLLAVYATLCNTESCPSADLPQTPLPGLTTTTLQQWRTRFSQEMTRTTRWNVETDCAPASETTAVDDLSSSFNQCFERLREVAGEVPCYHSRDALSFALGALQAFTRSPSHDGTLHSTDVERGTAPPDCTETSLAMEHDREVEASTLVPLDSLDALSGVAATGSPEDSFCLPLCRQGALLLLADVLRHRPTLGAQPSFAYSVSACSLFLGVADAYAVSLRCVRSAAALLRQLLFLTIFSPLCPSTRSAVPRRLRTPRHGCVAKRSSARATRGATRFSLT</sequence>
<dbReference type="Proteomes" id="UP000419144">
    <property type="component" value="Unassembled WGS sequence"/>
</dbReference>
<keyword evidence="2" id="KW-1185">Reference proteome</keyword>
<dbReference type="VEuPathDB" id="TriTrypDB:LtaPh_2501700"/>